<sequence length="155" mass="18240">MRCCQYSLSIIIFWGKVELTSSVIRETIFVVDTIKLRALDFIEKPLPEEALLQKVIGAINEFQKNIDIITRYKLLTDKEKQIFACIVLDATNQQMTEKLYISRSSVEKHRTLMIKKMESWHTLPYLVKMLPTLRPLSVNLNPLWCDLDINYQIYQ</sequence>
<dbReference type="SUPFAM" id="SSF46894">
    <property type="entry name" value="C-terminal effector domain of the bipartite response regulators"/>
    <property type="match status" value="1"/>
</dbReference>
<dbReference type="Proteomes" id="UP000509429">
    <property type="component" value="Chromosome"/>
</dbReference>
<dbReference type="SMART" id="SM00421">
    <property type="entry name" value="HTH_LUXR"/>
    <property type="match status" value="1"/>
</dbReference>
<dbReference type="EMBL" id="CP054490">
    <property type="protein sequence ID" value="QKQ24275.1"/>
    <property type="molecule type" value="Genomic_DNA"/>
</dbReference>
<dbReference type="Gene3D" id="3.40.50.2300">
    <property type="match status" value="1"/>
</dbReference>
<proteinExistence type="predicted"/>
<dbReference type="InterPro" id="IPR000792">
    <property type="entry name" value="Tscrpt_reg_LuxR_C"/>
</dbReference>
<evidence type="ECO:0000313" key="3">
    <source>
        <dbReference type="Proteomes" id="UP000509429"/>
    </source>
</evidence>
<evidence type="ECO:0000313" key="2">
    <source>
        <dbReference type="EMBL" id="QKQ24275.1"/>
    </source>
</evidence>
<feature type="domain" description="HTH luxR-type" evidence="1">
    <location>
        <begin position="72"/>
        <end position="130"/>
    </location>
</feature>
<dbReference type="Pfam" id="PF00196">
    <property type="entry name" value="GerE"/>
    <property type="match status" value="1"/>
</dbReference>
<dbReference type="GO" id="GO:0006355">
    <property type="term" value="P:regulation of DNA-templated transcription"/>
    <property type="evidence" value="ECO:0007669"/>
    <property type="project" value="InterPro"/>
</dbReference>
<gene>
    <name evidence="2" type="ORF">HUE58_03835</name>
</gene>
<name>A0A6N0HPP8_9GAMM</name>
<reference evidence="2 3" key="1">
    <citation type="submission" date="2020-05" db="EMBL/GenBank/DDBJ databases">
        <title>Horizontal transmission and recombination maintain forever young bacterial symbiont genomes.</title>
        <authorList>
            <person name="Russell S.L."/>
            <person name="Pepper-Tunick E."/>
            <person name="Svedberg J."/>
            <person name="Byrne A."/>
            <person name="Ruelas Castillo J."/>
            <person name="Vollmers C."/>
            <person name="Beinart R.A."/>
            <person name="Corbett-Detig R."/>
        </authorList>
    </citation>
    <scope>NUCLEOTIDE SEQUENCE [LARGE SCALE GENOMIC DNA]</scope>
    <source>
        <strain evidence="2">JDF_Ridge</strain>
    </source>
</reference>
<dbReference type="InterPro" id="IPR016032">
    <property type="entry name" value="Sig_transdc_resp-reg_C-effctor"/>
</dbReference>
<protein>
    <recommendedName>
        <fullName evidence="1">HTH luxR-type domain-containing protein</fullName>
    </recommendedName>
</protein>
<keyword evidence="3" id="KW-1185">Reference proteome</keyword>
<accession>A0A6N0HPP8</accession>
<dbReference type="RefSeq" id="WP_174605713.1">
    <property type="nucleotide sequence ID" value="NZ_CP054490.1"/>
</dbReference>
<dbReference type="GO" id="GO:0003677">
    <property type="term" value="F:DNA binding"/>
    <property type="evidence" value="ECO:0007669"/>
    <property type="project" value="InterPro"/>
</dbReference>
<dbReference type="KEGG" id="reo:HUE58_03835"/>
<dbReference type="AlphaFoldDB" id="A0A6N0HPP8"/>
<organism evidence="2 3">
    <name type="scientific">Candidatus Ruthia endofausta</name>
    <dbReference type="NCBI Taxonomy" id="2738852"/>
    <lineage>
        <taxon>Bacteria</taxon>
        <taxon>Pseudomonadati</taxon>
        <taxon>Pseudomonadota</taxon>
        <taxon>Gammaproteobacteria</taxon>
        <taxon>Candidatus Pseudothioglobaceae</taxon>
        <taxon>Candidatus Ruthturnera</taxon>
    </lineage>
</organism>
<evidence type="ECO:0000259" key="1">
    <source>
        <dbReference type="SMART" id="SM00421"/>
    </source>
</evidence>